<feature type="domain" description="DDE-1" evidence="1">
    <location>
        <begin position="43"/>
        <end position="96"/>
    </location>
</feature>
<evidence type="ECO:0000313" key="5">
    <source>
        <dbReference type="Proteomes" id="UP000434957"/>
    </source>
</evidence>
<evidence type="ECO:0000259" key="1">
    <source>
        <dbReference type="Pfam" id="PF03184"/>
    </source>
</evidence>
<keyword evidence="5" id="KW-1185">Reference proteome</keyword>
<accession>A0A6A3J0F9</accession>
<dbReference type="Proteomes" id="UP000429607">
    <property type="component" value="Unassembled WGS sequence"/>
</dbReference>
<dbReference type="PANTHER" id="PTHR19303">
    <property type="entry name" value="TRANSPOSON"/>
    <property type="match status" value="1"/>
</dbReference>
<proteinExistence type="predicted"/>
<organism evidence="2 4">
    <name type="scientific">Phytophthora rubi</name>
    <dbReference type="NCBI Taxonomy" id="129364"/>
    <lineage>
        <taxon>Eukaryota</taxon>
        <taxon>Sar</taxon>
        <taxon>Stramenopiles</taxon>
        <taxon>Oomycota</taxon>
        <taxon>Peronosporomycetes</taxon>
        <taxon>Peronosporales</taxon>
        <taxon>Peronosporaceae</taxon>
        <taxon>Phytophthora</taxon>
    </lineage>
</organism>
<evidence type="ECO:0000313" key="2">
    <source>
        <dbReference type="EMBL" id="KAE8986878.1"/>
    </source>
</evidence>
<dbReference type="GO" id="GO:0005634">
    <property type="term" value="C:nucleus"/>
    <property type="evidence" value="ECO:0007669"/>
    <property type="project" value="TreeGrafter"/>
</dbReference>
<gene>
    <name evidence="2" type="ORF">PR001_g22474</name>
    <name evidence="3" type="ORF">PR003_g17521</name>
</gene>
<evidence type="ECO:0000313" key="3">
    <source>
        <dbReference type="EMBL" id="KAE9321208.1"/>
    </source>
</evidence>
<comment type="caution">
    <text evidence="2">The sequence shown here is derived from an EMBL/GenBank/DDBJ whole genome shotgun (WGS) entry which is preliminary data.</text>
</comment>
<dbReference type="PANTHER" id="PTHR19303:SF73">
    <property type="entry name" value="PROTEIN PDC2"/>
    <property type="match status" value="1"/>
</dbReference>
<name>A0A6A3J0F9_9STRA</name>
<dbReference type="Pfam" id="PF03184">
    <property type="entry name" value="DDE_1"/>
    <property type="match status" value="1"/>
</dbReference>
<dbReference type="EMBL" id="QXFV01002505">
    <property type="protein sequence ID" value="KAE8986878.1"/>
    <property type="molecule type" value="Genomic_DNA"/>
</dbReference>
<dbReference type="GO" id="GO:0003677">
    <property type="term" value="F:DNA binding"/>
    <property type="evidence" value="ECO:0007669"/>
    <property type="project" value="TreeGrafter"/>
</dbReference>
<dbReference type="Proteomes" id="UP000434957">
    <property type="component" value="Unassembled WGS sequence"/>
</dbReference>
<protein>
    <recommendedName>
        <fullName evidence="1">DDE-1 domain-containing protein</fullName>
    </recommendedName>
</protein>
<dbReference type="InterPro" id="IPR050863">
    <property type="entry name" value="CenT-Element_Derived"/>
</dbReference>
<sequence>MQDITRHYALRDVWNMDETGLMYRSAKARGICKSNTPGLKKDKTRITLALAANADGSEKRESFYIGKARRPHCFKGKDGDELGFYYRNNKKAWMTRCL</sequence>
<dbReference type="InterPro" id="IPR004875">
    <property type="entry name" value="DDE_SF_endonuclease_dom"/>
</dbReference>
<reference evidence="2 4" key="1">
    <citation type="submission" date="2018-09" db="EMBL/GenBank/DDBJ databases">
        <title>Genomic investigation of the strawberry pathogen Phytophthora fragariae indicates pathogenicity is determined by transcriptional variation in three key races.</title>
        <authorList>
            <person name="Adams T.M."/>
            <person name="Armitage A.D."/>
            <person name="Sobczyk M.K."/>
            <person name="Bates H.J."/>
            <person name="Dunwell J.M."/>
            <person name="Nellist C.F."/>
            <person name="Harrison R.J."/>
        </authorList>
    </citation>
    <scope>NUCLEOTIDE SEQUENCE [LARGE SCALE GENOMIC DNA]</scope>
    <source>
        <strain evidence="2 4">SCRP249</strain>
        <strain evidence="3 5">SCRP333</strain>
    </source>
</reference>
<dbReference type="AlphaFoldDB" id="A0A6A3J0F9"/>
<evidence type="ECO:0000313" key="4">
    <source>
        <dbReference type="Proteomes" id="UP000429607"/>
    </source>
</evidence>
<dbReference type="EMBL" id="QXFT01001346">
    <property type="protein sequence ID" value="KAE9321208.1"/>
    <property type="molecule type" value="Genomic_DNA"/>
</dbReference>